<reference evidence="2" key="1">
    <citation type="submission" date="2014-03" db="EMBL/GenBank/DDBJ databases">
        <authorList>
            <person name="Casaregola S."/>
        </authorList>
    </citation>
    <scope>NUCLEOTIDE SEQUENCE [LARGE SCALE GENOMIC DNA]</scope>
    <source>
        <strain evidence="2">CLIB 918</strain>
    </source>
</reference>
<comment type="caution">
    <text evidence="2">The sequence shown here is derived from an EMBL/GenBank/DDBJ whole genome shotgun (WGS) entry which is preliminary data.</text>
</comment>
<evidence type="ECO:0000313" key="2">
    <source>
        <dbReference type="EMBL" id="CDO51853.1"/>
    </source>
</evidence>
<gene>
    <name evidence="2" type="ORF">BN980_GECA02s01995g</name>
</gene>
<feature type="compositionally biased region" description="Polar residues" evidence="1">
    <location>
        <begin position="251"/>
        <end position="265"/>
    </location>
</feature>
<evidence type="ECO:0000256" key="1">
    <source>
        <dbReference type="SAM" id="MobiDB-lite"/>
    </source>
</evidence>
<feature type="region of interest" description="Disordered" evidence="1">
    <location>
        <begin position="248"/>
        <end position="267"/>
    </location>
</feature>
<keyword evidence="3" id="KW-1185">Reference proteome</keyword>
<organism evidence="2 3">
    <name type="scientific">Geotrichum candidum</name>
    <name type="common">Oospora lactis</name>
    <name type="synonym">Dipodascus geotrichum</name>
    <dbReference type="NCBI Taxonomy" id="1173061"/>
    <lineage>
        <taxon>Eukaryota</taxon>
        <taxon>Fungi</taxon>
        <taxon>Dikarya</taxon>
        <taxon>Ascomycota</taxon>
        <taxon>Saccharomycotina</taxon>
        <taxon>Dipodascomycetes</taxon>
        <taxon>Dipodascales</taxon>
        <taxon>Dipodascaceae</taxon>
        <taxon>Geotrichum</taxon>
    </lineage>
</organism>
<protein>
    <recommendedName>
        <fullName evidence="4">HTH CENPB-type domain-containing protein</fullName>
    </recommendedName>
</protein>
<evidence type="ECO:0008006" key="4">
    <source>
        <dbReference type="Google" id="ProtNLM"/>
    </source>
</evidence>
<dbReference type="OrthoDB" id="10545230at2759"/>
<accession>A0A0J9X402</accession>
<evidence type="ECO:0000313" key="3">
    <source>
        <dbReference type="Proteomes" id="UP000242525"/>
    </source>
</evidence>
<proteinExistence type="predicted"/>
<sequence>MIGTMSDKEQKIQEAIRLVQDCNFSRRKAASSTGISPNTLKRRLNGSIPREEYLERTKKITASEELILENMIIALIQQNEHIKASSLRSMVALYIQNKSYPTKLDGSKLSTSSADLELIPKGWCTRFMKRSKNLTVSQGYIRIKDSSELDEKKDVPENFKVFMKPSSEDNDESIEDTQREIVANATSLVEGYRIDFQNMIKSCLETAGDNPDLANSLDGLSTIFNHLRLLTTVLNFTSQVKQSVIEPETKSMPSHVQQNKPVSSKSVERPTRIFLGDAANMPMATSGMASNNSYTLGPELYNSATPITPPSPVTPLSPTKTSSKRNAYFIDMENPTAMPTKRHRSDQHNARSVSWSVNDFNYYLNTDNMIPGTTTPFTSMVASVAGSGQQTQQQQAVVSNGAASGITVPATAAPNMVEGTVIAPEPQQTDFFSQQVPLAQPVTTSSDFDSLLMSATTAAMTPLFTATASAQANSMSEHPSSTSFAMPFEEAIASAVTTEYVIPHTTTGPVLAPQFCYQ</sequence>
<name>A0A0J9X402_GEOCN</name>
<dbReference type="AlphaFoldDB" id="A0A0J9X402"/>
<dbReference type="Proteomes" id="UP000242525">
    <property type="component" value="Unassembled WGS sequence"/>
</dbReference>
<dbReference type="EMBL" id="CCBN010000002">
    <property type="protein sequence ID" value="CDO51853.1"/>
    <property type="molecule type" value="Genomic_DNA"/>
</dbReference>